<keyword evidence="2" id="KW-1185">Reference proteome</keyword>
<accession>A0ABW2CYQ1</accession>
<evidence type="ECO:0000313" key="2">
    <source>
        <dbReference type="Proteomes" id="UP001596380"/>
    </source>
</evidence>
<protein>
    <submittedName>
        <fullName evidence="1">Uncharacterized protein</fullName>
    </submittedName>
</protein>
<organism evidence="1 2">
    <name type="scientific">Actinomadura yumaensis</name>
    <dbReference type="NCBI Taxonomy" id="111807"/>
    <lineage>
        <taxon>Bacteria</taxon>
        <taxon>Bacillati</taxon>
        <taxon>Actinomycetota</taxon>
        <taxon>Actinomycetes</taxon>
        <taxon>Streptosporangiales</taxon>
        <taxon>Thermomonosporaceae</taxon>
        <taxon>Actinomadura</taxon>
    </lineage>
</organism>
<dbReference type="Proteomes" id="UP001596380">
    <property type="component" value="Unassembled WGS sequence"/>
</dbReference>
<dbReference type="RefSeq" id="WP_160819501.1">
    <property type="nucleotide sequence ID" value="NZ_JBHSXE010000001.1"/>
</dbReference>
<reference evidence="2" key="1">
    <citation type="journal article" date="2019" name="Int. J. Syst. Evol. Microbiol.">
        <title>The Global Catalogue of Microorganisms (GCM) 10K type strain sequencing project: providing services to taxonomists for standard genome sequencing and annotation.</title>
        <authorList>
            <consortium name="The Broad Institute Genomics Platform"/>
            <consortium name="The Broad Institute Genome Sequencing Center for Infectious Disease"/>
            <person name="Wu L."/>
            <person name="Ma J."/>
        </authorList>
    </citation>
    <scope>NUCLEOTIDE SEQUENCE [LARGE SCALE GENOMIC DNA]</scope>
    <source>
        <strain evidence="2">JCM 3369</strain>
    </source>
</reference>
<proteinExistence type="predicted"/>
<name>A0ABW2CYQ1_9ACTN</name>
<evidence type="ECO:0000313" key="1">
    <source>
        <dbReference type="EMBL" id="MFC6885425.1"/>
    </source>
</evidence>
<comment type="caution">
    <text evidence="1">The sequence shown here is derived from an EMBL/GenBank/DDBJ whole genome shotgun (WGS) entry which is preliminary data.</text>
</comment>
<dbReference type="EMBL" id="JBHSXS010000037">
    <property type="protein sequence ID" value="MFC6885425.1"/>
    <property type="molecule type" value="Genomic_DNA"/>
</dbReference>
<gene>
    <name evidence="1" type="ORF">ACFQKB_37095</name>
</gene>
<sequence length="46" mass="4948">MDELHRVLLDEHGVAGEPDWSRYGIESVSVRAIEAGADGPASCQHS</sequence>